<protein>
    <submittedName>
        <fullName evidence="1">Uncharacterized protein</fullName>
    </submittedName>
</protein>
<proteinExistence type="predicted"/>
<evidence type="ECO:0000313" key="2">
    <source>
        <dbReference type="Proteomes" id="UP000356253"/>
    </source>
</evidence>
<dbReference type="Proteomes" id="UP000356253">
    <property type="component" value="Unassembled WGS sequence"/>
</dbReference>
<organism evidence="1 2">
    <name type="scientific">Mesonia oceanica</name>
    <dbReference type="NCBI Taxonomy" id="2687242"/>
    <lineage>
        <taxon>Bacteria</taxon>
        <taxon>Pseudomonadati</taxon>
        <taxon>Bacteroidota</taxon>
        <taxon>Flavobacteriia</taxon>
        <taxon>Flavobacteriales</taxon>
        <taxon>Flavobacteriaceae</taxon>
        <taxon>Mesonia</taxon>
    </lineage>
</organism>
<dbReference type="EMBL" id="CABVMM010000015">
    <property type="protein sequence ID" value="VVV02168.1"/>
    <property type="molecule type" value="Genomic_DNA"/>
</dbReference>
<accession>A0AC61YDX2</accession>
<evidence type="ECO:0000313" key="1">
    <source>
        <dbReference type="EMBL" id="VVV02168.1"/>
    </source>
</evidence>
<comment type="caution">
    <text evidence="1">The sequence shown here is derived from an EMBL/GenBank/DDBJ whole genome shotgun (WGS) entry which is preliminary data.</text>
</comment>
<name>A0AC61YDX2_9FLAO</name>
<sequence>MRFFYVKTNTLKKIKLPIGELKLFPDYMEINFTEGTHIDEEVLFQLVSEKIKYYKENPIPVVILRKSSADKYSINPTLFVEHKEFFEAHAKWVAVVASDDSGFENLEYLKQLTNVPGYGFTNYHKVLELLKKENKLL</sequence>
<reference evidence="1" key="1">
    <citation type="submission" date="2019-09" db="EMBL/GenBank/DDBJ databases">
        <authorList>
            <person name="Rodrigo-Torres L."/>
            <person name="Arahal R. D."/>
            <person name="Lucena T."/>
        </authorList>
    </citation>
    <scope>NUCLEOTIDE SEQUENCE</scope>
    <source>
        <strain evidence="1">ISS653</strain>
    </source>
</reference>
<gene>
    <name evidence="1" type="ORF">FVB9532_03466</name>
</gene>
<keyword evidence="2" id="KW-1185">Reference proteome</keyword>